<evidence type="ECO:0000313" key="12">
    <source>
        <dbReference type="Proteomes" id="UP000327044"/>
    </source>
</evidence>
<feature type="transmembrane region" description="Helical" evidence="10">
    <location>
        <begin position="175"/>
        <end position="197"/>
    </location>
</feature>
<dbReference type="EMBL" id="VVIM01000011">
    <property type="protein sequence ID" value="KAB0791788.1"/>
    <property type="molecule type" value="Genomic_DNA"/>
</dbReference>
<protein>
    <recommendedName>
        <fullName evidence="10">Odorant receptor</fullName>
    </recommendedName>
</protein>
<keyword evidence="5 10" id="KW-0552">Olfaction</keyword>
<dbReference type="FunCoup" id="A0A5N4A3D3">
    <property type="interactions" value="7"/>
</dbReference>
<keyword evidence="9 10" id="KW-0807">Transducer</keyword>
<evidence type="ECO:0000256" key="7">
    <source>
        <dbReference type="ARBA" id="ARBA00023136"/>
    </source>
</evidence>
<evidence type="ECO:0000256" key="10">
    <source>
        <dbReference type="RuleBase" id="RU351113"/>
    </source>
</evidence>
<evidence type="ECO:0000256" key="9">
    <source>
        <dbReference type="ARBA" id="ARBA00023224"/>
    </source>
</evidence>
<dbReference type="Pfam" id="PF02949">
    <property type="entry name" value="7tm_6"/>
    <property type="match status" value="1"/>
</dbReference>
<dbReference type="GO" id="GO:0007165">
    <property type="term" value="P:signal transduction"/>
    <property type="evidence" value="ECO:0007669"/>
    <property type="project" value="UniProtKB-KW"/>
</dbReference>
<dbReference type="GO" id="GO:0004984">
    <property type="term" value="F:olfactory receptor activity"/>
    <property type="evidence" value="ECO:0007669"/>
    <property type="project" value="InterPro"/>
</dbReference>
<evidence type="ECO:0000256" key="5">
    <source>
        <dbReference type="ARBA" id="ARBA00022725"/>
    </source>
</evidence>
<keyword evidence="7 10" id="KW-0472">Membrane</keyword>
<keyword evidence="2" id="KW-1003">Cell membrane</keyword>
<organism evidence="11 12">
    <name type="scientific">Photinus pyralis</name>
    <name type="common">Common eastern firefly</name>
    <name type="synonym">Lampyris pyralis</name>
    <dbReference type="NCBI Taxonomy" id="7054"/>
    <lineage>
        <taxon>Eukaryota</taxon>
        <taxon>Metazoa</taxon>
        <taxon>Ecdysozoa</taxon>
        <taxon>Arthropoda</taxon>
        <taxon>Hexapoda</taxon>
        <taxon>Insecta</taxon>
        <taxon>Pterygota</taxon>
        <taxon>Neoptera</taxon>
        <taxon>Endopterygota</taxon>
        <taxon>Coleoptera</taxon>
        <taxon>Polyphaga</taxon>
        <taxon>Elateriformia</taxon>
        <taxon>Elateroidea</taxon>
        <taxon>Lampyridae</taxon>
        <taxon>Lampyrinae</taxon>
        <taxon>Photinus</taxon>
    </lineage>
</organism>
<accession>A0A5N4A3D3</accession>
<feature type="transmembrane region" description="Helical" evidence="10">
    <location>
        <begin position="283"/>
        <end position="303"/>
    </location>
</feature>
<evidence type="ECO:0000256" key="2">
    <source>
        <dbReference type="ARBA" id="ARBA00022475"/>
    </source>
</evidence>
<keyword evidence="12" id="KW-1185">Reference proteome</keyword>
<comment type="subcellular location">
    <subcellularLocation>
        <location evidence="1 10">Cell membrane</location>
        <topology evidence="1 10">Multi-pass membrane protein</topology>
    </subcellularLocation>
</comment>
<name>A0A5N4A3D3_PHOPY</name>
<evidence type="ECO:0000256" key="8">
    <source>
        <dbReference type="ARBA" id="ARBA00023170"/>
    </source>
</evidence>
<evidence type="ECO:0000256" key="6">
    <source>
        <dbReference type="ARBA" id="ARBA00022989"/>
    </source>
</evidence>
<keyword evidence="6 10" id="KW-1133">Transmembrane helix</keyword>
<dbReference type="InterPro" id="IPR004117">
    <property type="entry name" value="7tm6_olfct_rcpt"/>
</dbReference>
<gene>
    <name evidence="11" type="ORF">PPYR_03588</name>
</gene>
<sequence>MSERKSLNFGLLKLGVVGLDPRNQNWLTKIRAVVLSSILSLNYVLLVIEFFAKLTEIDALADTGEMLVSCHQCFTKMLTILITRPKIERLLEKLARFKDFATLDDELREDVTSTERRIHFVLKVYYHNARISAITMVFKPLIMKSRIFPIQVYNFIDLFQTPYYQIVYGFETLSIFYLFYIIIGFDITFFSIVTYIYNELKIIKYQFQHLKITESDLENGFKRLSEIIAHHDYVLSFISDLNTICSLLFLNQFLSAMMGICMSIFTIISHGLPMSIPFAVQHIVFIIGINLQLFLSCFAGALITSQALTVGNSIFYAPFWLDAPIWVKKKIIMVIQRSQKYETITVGKIYNIDLELYTIVLKASLSFLNAVIAFKQQ</sequence>
<keyword evidence="3 10" id="KW-0716">Sensory transduction</keyword>
<proteinExistence type="inferred from homology"/>
<dbReference type="GO" id="GO:0005886">
    <property type="term" value="C:plasma membrane"/>
    <property type="evidence" value="ECO:0007669"/>
    <property type="project" value="UniProtKB-SubCell"/>
</dbReference>
<dbReference type="InParanoid" id="A0A5N4A3D3"/>
<feature type="transmembrane region" description="Helical" evidence="10">
    <location>
        <begin position="256"/>
        <end position="276"/>
    </location>
</feature>
<evidence type="ECO:0000313" key="11">
    <source>
        <dbReference type="EMBL" id="KAB0791788.1"/>
    </source>
</evidence>
<evidence type="ECO:0000256" key="1">
    <source>
        <dbReference type="ARBA" id="ARBA00004651"/>
    </source>
</evidence>
<keyword evidence="4 10" id="KW-0812">Transmembrane</keyword>
<comment type="caution">
    <text evidence="10">Lacks conserved residue(s) required for the propagation of feature annotation.</text>
</comment>
<dbReference type="PANTHER" id="PTHR21137">
    <property type="entry name" value="ODORANT RECEPTOR"/>
    <property type="match status" value="1"/>
</dbReference>
<dbReference type="Proteomes" id="UP000327044">
    <property type="component" value="Unassembled WGS sequence"/>
</dbReference>
<dbReference type="PANTHER" id="PTHR21137:SF35">
    <property type="entry name" value="ODORANT RECEPTOR 19A-RELATED"/>
    <property type="match status" value="1"/>
</dbReference>
<feature type="transmembrane region" description="Helical" evidence="10">
    <location>
        <begin position="32"/>
        <end position="52"/>
    </location>
</feature>
<evidence type="ECO:0000256" key="3">
    <source>
        <dbReference type="ARBA" id="ARBA00022606"/>
    </source>
</evidence>
<comment type="similarity">
    <text evidence="10">Belongs to the insect chemoreceptor superfamily. Heteromeric odorant receptor channel (TC 1.A.69) family.</text>
</comment>
<reference evidence="11 12" key="1">
    <citation type="journal article" date="2018" name="Elife">
        <title>Firefly genomes illuminate parallel origins of bioluminescence in beetles.</title>
        <authorList>
            <person name="Fallon T.R."/>
            <person name="Lower S.E."/>
            <person name="Chang C.H."/>
            <person name="Bessho-Uehara M."/>
            <person name="Martin G.J."/>
            <person name="Bewick A.J."/>
            <person name="Behringer M."/>
            <person name="Debat H.J."/>
            <person name="Wong I."/>
            <person name="Day J.C."/>
            <person name="Suvorov A."/>
            <person name="Silva C.J."/>
            <person name="Stanger-Hall K.F."/>
            <person name="Hall D.W."/>
            <person name="Schmitz R.J."/>
            <person name="Nelson D.R."/>
            <person name="Lewis S.M."/>
            <person name="Shigenobu S."/>
            <person name="Bybee S.M."/>
            <person name="Larracuente A.M."/>
            <person name="Oba Y."/>
            <person name="Weng J.K."/>
        </authorList>
    </citation>
    <scope>NUCLEOTIDE SEQUENCE [LARGE SCALE GENOMIC DNA]</scope>
    <source>
        <strain evidence="11">1611_PpyrPB1</strain>
        <tissue evidence="11">Whole body</tissue>
    </source>
</reference>
<dbReference type="GO" id="GO:0005549">
    <property type="term" value="F:odorant binding"/>
    <property type="evidence" value="ECO:0007669"/>
    <property type="project" value="InterPro"/>
</dbReference>
<evidence type="ECO:0000256" key="4">
    <source>
        <dbReference type="ARBA" id="ARBA00022692"/>
    </source>
</evidence>
<comment type="caution">
    <text evidence="11">The sequence shown here is derived from an EMBL/GenBank/DDBJ whole genome shotgun (WGS) entry which is preliminary data.</text>
</comment>
<keyword evidence="8 10" id="KW-0675">Receptor</keyword>
<dbReference type="AlphaFoldDB" id="A0A5N4A3D3"/>